<dbReference type="EMBL" id="CAXAMM010043784">
    <property type="protein sequence ID" value="CAK9111738.1"/>
    <property type="molecule type" value="Genomic_DNA"/>
</dbReference>
<protein>
    <submittedName>
        <fullName evidence="1">Uncharacterized protein</fullName>
    </submittedName>
</protein>
<evidence type="ECO:0000313" key="1">
    <source>
        <dbReference type="EMBL" id="CAK9111738.1"/>
    </source>
</evidence>
<gene>
    <name evidence="1" type="ORF">SCF082_LOCUS51829</name>
</gene>
<keyword evidence="2" id="KW-1185">Reference proteome</keyword>
<dbReference type="Proteomes" id="UP001642464">
    <property type="component" value="Unassembled WGS sequence"/>
</dbReference>
<evidence type="ECO:0000313" key="2">
    <source>
        <dbReference type="Proteomes" id="UP001642464"/>
    </source>
</evidence>
<proteinExistence type="predicted"/>
<organism evidence="1 2">
    <name type="scientific">Durusdinium trenchii</name>
    <dbReference type="NCBI Taxonomy" id="1381693"/>
    <lineage>
        <taxon>Eukaryota</taxon>
        <taxon>Sar</taxon>
        <taxon>Alveolata</taxon>
        <taxon>Dinophyceae</taxon>
        <taxon>Suessiales</taxon>
        <taxon>Symbiodiniaceae</taxon>
        <taxon>Durusdinium</taxon>
    </lineage>
</organism>
<reference evidence="1 2" key="1">
    <citation type="submission" date="2024-02" db="EMBL/GenBank/DDBJ databases">
        <authorList>
            <person name="Chen Y."/>
            <person name="Shah S."/>
            <person name="Dougan E. K."/>
            <person name="Thang M."/>
            <person name="Chan C."/>
        </authorList>
    </citation>
    <scope>NUCLEOTIDE SEQUENCE [LARGE SCALE GENOMIC DNA]</scope>
</reference>
<sequence>MAVKKLMKYSEVGSLPDPQVTGEGEAPVVLLRGTWLCKLAAANGRLPKRQDLPAEAIWDVEDLQRDSEEYDQGRHLSPTKVVAISHHGIVQNIQILMALTCRQSVLW</sequence>
<comment type="caution">
    <text evidence="1">The sequence shown here is derived from an EMBL/GenBank/DDBJ whole genome shotgun (WGS) entry which is preliminary data.</text>
</comment>
<accession>A0ABP0SHF8</accession>
<name>A0ABP0SHF8_9DINO</name>